<reference evidence="1 2" key="1">
    <citation type="journal article" date="2014" name="BMC Genomics">
        <title>Genome sequencing of four Aureobasidium pullulans varieties: biotechnological potential, stress tolerance, and description of new species.</title>
        <authorList>
            <person name="Gostin Ar C."/>
            <person name="Ohm R.A."/>
            <person name="Kogej T."/>
            <person name="Sonjak S."/>
            <person name="Turk M."/>
            <person name="Zajc J."/>
            <person name="Zalar P."/>
            <person name="Grube M."/>
            <person name="Sun H."/>
            <person name="Han J."/>
            <person name="Sharma A."/>
            <person name="Chiniquy J."/>
            <person name="Ngan C.Y."/>
            <person name="Lipzen A."/>
            <person name="Barry K."/>
            <person name="Grigoriev I.V."/>
            <person name="Gunde-Cimerman N."/>
        </authorList>
    </citation>
    <scope>NUCLEOTIDE SEQUENCE [LARGE SCALE GENOMIC DNA]</scope>
    <source>
        <strain evidence="1 2">CBS 110374</strain>
    </source>
</reference>
<dbReference type="AlphaFoldDB" id="A0A074VVG2"/>
<dbReference type="HOGENOM" id="CLU_1011877_0_0_1"/>
<evidence type="ECO:0000313" key="1">
    <source>
        <dbReference type="EMBL" id="KEQ64458.1"/>
    </source>
</evidence>
<gene>
    <name evidence="1" type="ORF">M437DRAFT_64995</name>
</gene>
<dbReference type="EMBL" id="KL584829">
    <property type="protein sequence ID" value="KEQ64458.1"/>
    <property type="molecule type" value="Genomic_DNA"/>
</dbReference>
<organism evidence="1 2">
    <name type="scientific">Aureobasidium melanogenum (strain CBS 110374)</name>
    <name type="common">Aureobasidium pullulans var. melanogenum</name>
    <dbReference type="NCBI Taxonomy" id="1043003"/>
    <lineage>
        <taxon>Eukaryota</taxon>
        <taxon>Fungi</taxon>
        <taxon>Dikarya</taxon>
        <taxon>Ascomycota</taxon>
        <taxon>Pezizomycotina</taxon>
        <taxon>Dothideomycetes</taxon>
        <taxon>Dothideomycetidae</taxon>
        <taxon>Dothideales</taxon>
        <taxon>Saccotheciaceae</taxon>
        <taxon>Aureobasidium</taxon>
    </lineage>
</organism>
<dbReference type="Proteomes" id="UP000030672">
    <property type="component" value="Unassembled WGS sequence"/>
</dbReference>
<proteinExistence type="predicted"/>
<dbReference type="RefSeq" id="XP_040881481.1">
    <property type="nucleotide sequence ID" value="XM_041024530.1"/>
</dbReference>
<name>A0A074VVG2_AURM1</name>
<dbReference type="GeneID" id="63917903"/>
<keyword evidence="2" id="KW-1185">Reference proteome</keyword>
<evidence type="ECO:0000313" key="2">
    <source>
        <dbReference type="Proteomes" id="UP000030672"/>
    </source>
</evidence>
<protein>
    <submittedName>
        <fullName evidence="1">Uncharacterized protein</fullName>
    </submittedName>
</protein>
<accession>A0A074VVG2</accession>
<sequence>MPPQDSLLDSDRSHRALRPVRVHARQHCRTLYILSRRNQYYIQASFEWSSRSRWKHQVNAFFGRMLALFLGIRDPTQGIAKVAHSFHLNIGVRDFSTMYDGSDSRGRCFGTPQASLRRVEEKARVYTVETIPPPKRQYFLPHHSRTAFCILTWLYIAECLRRSLKSLGDVCPDFSSQRWWKIRCMATLSVWILPSFRVLLQKAQESTGLARCLAYMQLANLASQYQPRDAVMMKKSITVVSSIQAIMLEIQKDLGLREAVYIDQPSFVQASQRRV</sequence>